<keyword evidence="3" id="KW-1185">Reference proteome</keyword>
<evidence type="ECO:0000313" key="2">
    <source>
        <dbReference type="EMBL" id="KAH7120653.1"/>
    </source>
</evidence>
<gene>
    <name evidence="2" type="ORF">EDB81DRAFT_766706</name>
</gene>
<reference evidence="2" key="1">
    <citation type="journal article" date="2021" name="Nat. Commun.">
        <title>Genetic determinants of endophytism in the Arabidopsis root mycobiome.</title>
        <authorList>
            <person name="Mesny F."/>
            <person name="Miyauchi S."/>
            <person name="Thiergart T."/>
            <person name="Pickel B."/>
            <person name="Atanasova L."/>
            <person name="Karlsson M."/>
            <person name="Huettel B."/>
            <person name="Barry K.W."/>
            <person name="Haridas S."/>
            <person name="Chen C."/>
            <person name="Bauer D."/>
            <person name="Andreopoulos W."/>
            <person name="Pangilinan J."/>
            <person name="LaButti K."/>
            <person name="Riley R."/>
            <person name="Lipzen A."/>
            <person name="Clum A."/>
            <person name="Drula E."/>
            <person name="Henrissat B."/>
            <person name="Kohler A."/>
            <person name="Grigoriev I.V."/>
            <person name="Martin F.M."/>
            <person name="Hacquard S."/>
        </authorList>
    </citation>
    <scope>NUCLEOTIDE SEQUENCE</scope>
    <source>
        <strain evidence="2">MPI-CAGE-AT-0147</strain>
    </source>
</reference>
<protein>
    <submittedName>
        <fullName evidence="2">Uncharacterized protein</fullName>
    </submittedName>
</protein>
<feature type="compositionally biased region" description="Low complexity" evidence="1">
    <location>
        <begin position="70"/>
        <end position="86"/>
    </location>
</feature>
<comment type="caution">
    <text evidence="2">The sequence shown here is derived from an EMBL/GenBank/DDBJ whole genome shotgun (WGS) entry which is preliminary data.</text>
</comment>
<dbReference type="Proteomes" id="UP000738349">
    <property type="component" value="Unassembled WGS sequence"/>
</dbReference>
<dbReference type="OrthoDB" id="5088640at2759"/>
<name>A0A9P9DK62_9HYPO</name>
<evidence type="ECO:0000313" key="3">
    <source>
        <dbReference type="Proteomes" id="UP000738349"/>
    </source>
</evidence>
<organism evidence="2 3">
    <name type="scientific">Dactylonectria macrodidyma</name>
    <dbReference type="NCBI Taxonomy" id="307937"/>
    <lineage>
        <taxon>Eukaryota</taxon>
        <taxon>Fungi</taxon>
        <taxon>Dikarya</taxon>
        <taxon>Ascomycota</taxon>
        <taxon>Pezizomycotina</taxon>
        <taxon>Sordariomycetes</taxon>
        <taxon>Hypocreomycetidae</taxon>
        <taxon>Hypocreales</taxon>
        <taxon>Nectriaceae</taxon>
        <taxon>Dactylonectria</taxon>
    </lineage>
</organism>
<dbReference type="AlphaFoldDB" id="A0A9P9DK62"/>
<feature type="region of interest" description="Disordered" evidence="1">
    <location>
        <begin position="65"/>
        <end position="114"/>
    </location>
</feature>
<feature type="compositionally biased region" description="Low complexity" evidence="1">
    <location>
        <begin position="98"/>
        <end position="114"/>
    </location>
</feature>
<evidence type="ECO:0000256" key="1">
    <source>
        <dbReference type="SAM" id="MobiDB-lite"/>
    </source>
</evidence>
<sequence length="114" mass="12209">MSSSLQTVCRVLRTPSTTRVQVQALSLGVNQVRRLSTTDVDSSYARGGAVRDAIMDKLWVSPVFPPVGPVSPTSSTSTTTTTTFTSREPPLGTSAFDPSAAPWWSESSPSPRQH</sequence>
<dbReference type="EMBL" id="JAGMUV010000025">
    <property type="protein sequence ID" value="KAH7120653.1"/>
    <property type="molecule type" value="Genomic_DNA"/>
</dbReference>
<proteinExistence type="predicted"/>
<accession>A0A9P9DK62</accession>